<dbReference type="EMBL" id="AWSJ01000090">
    <property type="protein sequence ID" value="ERI10574.1"/>
    <property type="molecule type" value="Genomic_DNA"/>
</dbReference>
<dbReference type="AlphaFoldDB" id="U1WPN7"/>
<accession>U1WPN7</accession>
<sequence>MTVQLLDTTHAEITALCKQGDDLVRAGNLEAGKNKYVEAPRRRDDK</sequence>
<dbReference type="HOGENOM" id="CLU_3179536_0_0_9"/>
<protein>
    <submittedName>
        <fullName evidence="1">Uncharacterized protein</fullName>
    </submittedName>
</protein>
<dbReference type="STRING" id="649747.HMPREF0083_01322"/>
<dbReference type="PATRIC" id="fig|649747.3.peg.1195"/>
<gene>
    <name evidence="1" type="ORF">HMPREF0083_01322</name>
</gene>
<proteinExistence type="predicted"/>
<evidence type="ECO:0000313" key="2">
    <source>
        <dbReference type="Proteomes" id="UP000016511"/>
    </source>
</evidence>
<organism evidence="1 2">
    <name type="scientific">Aneurinibacillus aneurinilyticus ATCC 12856</name>
    <dbReference type="NCBI Taxonomy" id="649747"/>
    <lineage>
        <taxon>Bacteria</taxon>
        <taxon>Bacillati</taxon>
        <taxon>Bacillota</taxon>
        <taxon>Bacilli</taxon>
        <taxon>Bacillales</taxon>
        <taxon>Paenibacillaceae</taxon>
        <taxon>Aneurinibacillus group</taxon>
        <taxon>Aneurinibacillus</taxon>
    </lineage>
</organism>
<evidence type="ECO:0000313" key="1">
    <source>
        <dbReference type="EMBL" id="ERI10574.1"/>
    </source>
</evidence>
<keyword evidence="2" id="KW-1185">Reference proteome</keyword>
<reference evidence="1 2" key="1">
    <citation type="submission" date="2013-08" db="EMBL/GenBank/DDBJ databases">
        <authorList>
            <person name="Weinstock G."/>
            <person name="Sodergren E."/>
            <person name="Wylie T."/>
            <person name="Fulton L."/>
            <person name="Fulton R."/>
            <person name="Fronick C."/>
            <person name="O'Laughlin M."/>
            <person name="Godfrey J."/>
            <person name="Miner T."/>
            <person name="Herter B."/>
            <person name="Appelbaum E."/>
            <person name="Cordes M."/>
            <person name="Lek S."/>
            <person name="Wollam A."/>
            <person name="Pepin K.H."/>
            <person name="Palsikar V.B."/>
            <person name="Mitreva M."/>
            <person name="Wilson R.K."/>
        </authorList>
    </citation>
    <scope>NUCLEOTIDE SEQUENCE [LARGE SCALE GENOMIC DNA]</scope>
    <source>
        <strain evidence="1 2">ATCC 12856</strain>
    </source>
</reference>
<comment type="caution">
    <text evidence="1">The sequence shown here is derived from an EMBL/GenBank/DDBJ whole genome shotgun (WGS) entry which is preliminary data.</text>
</comment>
<name>U1WPN7_ANEAE</name>
<dbReference type="Proteomes" id="UP000016511">
    <property type="component" value="Unassembled WGS sequence"/>
</dbReference>